<dbReference type="EMBL" id="CP090145">
    <property type="protein sequence ID" value="UOX32521.1"/>
    <property type="molecule type" value="Genomic_DNA"/>
</dbReference>
<dbReference type="InterPro" id="IPR037523">
    <property type="entry name" value="VOC_core"/>
</dbReference>
<evidence type="ECO:0000259" key="1">
    <source>
        <dbReference type="PROSITE" id="PS51819"/>
    </source>
</evidence>
<evidence type="ECO:0000313" key="2">
    <source>
        <dbReference type="EMBL" id="UOX32521.1"/>
    </source>
</evidence>
<reference evidence="2" key="1">
    <citation type="submission" date="2021-12" db="EMBL/GenBank/DDBJ databases">
        <authorList>
            <person name="Cha I.-T."/>
            <person name="Lee K.-E."/>
            <person name="Park S.-J."/>
        </authorList>
    </citation>
    <scope>NUCLEOTIDE SEQUENCE</scope>
    <source>
        <strain evidence="2">YSM-43</strain>
    </source>
</reference>
<dbReference type="InterPro" id="IPR004360">
    <property type="entry name" value="Glyas_Fos-R_dOase_dom"/>
</dbReference>
<evidence type="ECO:0000313" key="3">
    <source>
        <dbReference type="Proteomes" id="UP000830454"/>
    </source>
</evidence>
<reference evidence="2" key="2">
    <citation type="submission" date="2022-04" db="EMBL/GenBank/DDBJ databases">
        <title>Complete Genome Sequence of Flavobacterium sediminilitoris YSM-43, Isolated from a Tidal Sediment.</title>
        <authorList>
            <person name="Lee P.A."/>
        </authorList>
    </citation>
    <scope>NUCLEOTIDE SEQUENCE</scope>
    <source>
        <strain evidence="2">YSM-43</strain>
    </source>
</reference>
<gene>
    <name evidence="2" type="ORF">LXD69_10705</name>
</gene>
<dbReference type="PROSITE" id="PS51819">
    <property type="entry name" value="VOC"/>
    <property type="match status" value="1"/>
</dbReference>
<dbReference type="SUPFAM" id="SSF54593">
    <property type="entry name" value="Glyoxalase/Bleomycin resistance protein/Dihydroxybiphenyl dioxygenase"/>
    <property type="match status" value="1"/>
</dbReference>
<dbReference type="InterPro" id="IPR029068">
    <property type="entry name" value="Glyas_Bleomycin-R_OHBP_Dase"/>
</dbReference>
<dbReference type="RefSeq" id="WP_246915320.1">
    <property type="nucleotide sequence ID" value="NZ_CP090145.1"/>
</dbReference>
<dbReference type="Gene3D" id="3.10.180.10">
    <property type="entry name" value="2,3-Dihydroxybiphenyl 1,2-Dioxygenase, domain 1"/>
    <property type="match status" value="1"/>
</dbReference>
<keyword evidence="3" id="KW-1185">Reference proteome</keyword>
<accession>A0ABY4HJJ7</accession>
<sequence length="127" mass="14401">MIKTEPIIAVKNVHESSEWYQKLLNCKSGHGGDTFEILTNDNNGQILSLHKWSAHEHPTLSNPNIKAGNGLILYFVVDDLNLIWKNAKKLNAKIEEEPHLNINSGRIEFSIRDLDDYFISICANKTS</sequence>
<organism evidence="2 3">
    <name type="scientific">Flavobacterium sediminilitoris</name>
    <dbReference type="NCBI Taxonomy" id="2024526"/>
    <lineage>
        <taxon>Bacteria</taxon>
        <taxon>Pseudomonadati</taxon>
        <taxon>Bacteroidota</taxon>
        <taxon>Flavobacteriia</taxon>
        <taxon>Flavobacteriales</taxon>
        <taxon>Flavobacteriaceae</taxon>
        <taxon>Flavobacterium</taxon>
    </lineage>
</organism>
<proteinExistence type="predicted"/>
<dbReference type="Pfam" id="PF00903">
    <property type="entry name" value="Glyoxalase"/>
    <property type="match status" value="1"/>
</dbReference>
<feature type="domain" description="VOC" evidence="1">
    <location>
        <begin position="1"/>
        <end position="124"/>
    </location>
</feature>
<dbReference type="Proteomes" id="UP000830454">
    <property type="component" value="Chromosome"/>
</dbReference>
<name>A0ABY4HJJ7_9FLAO</name>
<protein>
    <submittedName>
        <fullName evidence="2">Glyoxalase</fullName>
    </submittedName>
</protein>